<dbReference type="PANTHER" id="PTHR34933:SF1">
    <property type="entry name" value="FLAGELLAR L-RING PROTEIN"/>
    <property type="match status" value="1"/>
</dbReference>
<dbReference type="PANTHER" id="PTHR34933">
    <property type="entry name" value="FLAGELLAR L-RING PROTEIN"/>
    <property type="match status" value="1"/>
</dbReference>
<feature type="signal peptide" evidence="12">
    <location>
        <begin position="1"/>
        <end position="18"/>
    </location>
</feature>
<evidence type="ECO:0000256" key="12">
    <source>
        <dbReference type="SAM" id="SignalP"/>
    </source>
</evidence>
<keyword evidence="5 11" id="KW-0732">Signal</keyword>
<comment type="subcellular location">
    <subcellularLocation>
        <location evidence="11">Cell outer membrane</location>
        <topology evidence="11">Lipid-anchor</topology>
    </subcellularLocation>
    <subcellularLocation>
        <location evidence="11">Bacterial flagellum basal body</location>
    </subcellularLocation>
    <subcellularLocation>
        <location evidence="2">Membrane</location>
        <topology evidence="2">Lipid-anchor</topology>
    </subcellularLocation>
</comment>
<evidence type="ECO:0000256" key="8">
    <source>
        <dbReference type="ARBA" id="ARBA00023143"/>
    </source>
</evidence>
<keyword evidence="9 11" id="KW-0998">Cell outer membrane</keyword>
<evidence type="ECO:0000256" key="3">
    <source>
        <dbReference type="ARBA" id="ARBA00006929"/>
    </source>
</evidence>
<protein>
    <recommendedName>
        <fullName evidence="11">Flagellar L-ring protein</fullName>
    </recommendedName>
    <alternativeName>
        <fullName evidence="11">Basal body L-ring protein</fullName>
    </alternativeName>
</protein>
<keyword evidence="7" id="KW-0564">Palmitate</keyword>
<accession>A0ABQ2WMZ6</accession>
<evidence type="ECO:0000256" key="1">
    <source>
        <dbReference type="ARBA" id="ARBA00002591"/>
    </source>
</evidence>
<dbReference type="PRINTS" id="PR01008">
    <property type="entry name" value="FLGLRINGFLGH"/>
</dbReference>
<evidence type="ECO:0000313" key="14">
    <source>
        <dbReference type="Proteomes" id="UP000634667"/>
    </source>
</evidence>
<dbReference type="Pfam" id="PF02107">
    <property type="entry name" value="FlgH"/>
    <property type="match status" value="1"/>
</dbReference>
<keyword evidence="13" id="KW-0282">Flagellum</keyword>
<evidence type="ECO:0000256" key="4">
    <source>
        <dbReference type="ARBA" id="ARBA00011439"/>
    </source>
</evidence>
<evidence type="ECO:0000256" key="9">
    <source>
        <dbReference type="ARBA" id="ARBA00023237"/>
    </source>
</evidence>
<evidence type="ECO:0000256" key="6">
    <source>
        <dbReference type="ARBA" id="ARBA00023136"/>
    </source>
</evidence>
<comment type="caution">
    <text evidence="13">The sequence shown here is derived from an EMBL/GenBank/DDBJ whole genome shotgun (WGS) entry which is preliminary data.</text>
</comment>
<keyword evidence="8 11" id="KW-0975">Bacterial flagellum</keyword>
<dbReference type="InterPro" id="IPR000527">
    <property type="entry name" value="Flag_Lring"/>
</dbReference>
<keyword evidence="13" id="KW-0966">Cell projection</keyword>
<keyword evidence="13" id="KW-0969">Cilium</keyword>
<evidence type="ECO:0000256" key="2">
    <source>
        <dbReference type="ARBA" id="ARBA00004635"/>
    </source>
</evidence>
<proteinExistence type="inferred from homology"/>
<dbReference type="EMBL" id="BMYR01000007">
    <property type="protein sequence ID" value="GGW63537.1"/>
    <property type="molecule type" value="Genomic_DNA"/>
</dbReference>
<dbReference type="NCBIfam" id="NF009338">
    <property type="entry name" value="PRK12698.1"/>
    <property type="match status" value="1"/>
</dbReference>
<gene>
    <name evidence="11 13" type="primary">flgH</name>
    <name evidence="13" type="ORF">GCM10008111_19500</name>
</gene>
<evidence type="ECO:0000313" key="13">
    <source>
        <dbReference type="EMBL" id="GGW63537.1"/>
    </source>
</evidence>
<evidence type="ECO:0000256" key="10">
    <source>
        <dbReference type="ARBA" id="ARBA00023288"/>
    </source>
</evidence>
<sequence length="231" mass="24823">MDKGMRTLCLVLSITALAGSLTGCASLQEARADDPYFAPLPPVAAPRPIVRNGSLFTQSHSNSLYSDNKARHEGDIITVVLREKTQASKQAKTETAKDSNVTFDPLNIAGRNASIGGNVLQFGSSSSQDFSGDAKADQSNSLVGDISVNVLQVMENGNLVIRGEKWLTLNTGKEYIRLTGVIRPQDVDVNNTVESTKIANARIEYSGTGSHHGGQSPGWLTRFFSGPLWPF</sequence>
<organism evidence="13 14">
    <name type="scientific">Alishewanella tabrizica</name>
    <dbReference type="NCBI Taxonomy" id="671278"/>
    <lineage>
        <taxon>Bacteria</taxon>
        <taxon>Pseudomonadati</taxon>
        <taxon>Pseudomonadota</taxon>
        <taxon>Gammaproteobacteria</taxon>
        <taxon>Alteromonadales</taxon>
        <taxon>Alteromonadaceae</taxon>
        <taxon>Alishewanella</taxon>
    </lineage>
</organism>
<comment type="subunit">
    <text evidence="4 11">The basal body constitutes a major portion of the flagellar organelle and consists of four rings (L,P,S, and M) mounted on a central rod.</text>
</comment>
<comment type="function">
    <text evidence="1 11">Assembles around the rod to form the L-ring and probably protects the motor/basal body from shearing forces during rotation.</text>
</comment>
<comment type="similarity">
    <text evidence="3 11">Belongs to the FlgH family.</text>
</comment>
<evidence type="ECO:0000256" key="11">
    <source>
        <dbReference type="HAMAP-Rule" id="MF_00415"/>
    </source>
</evidence>
<keyword evidence="14" id="KW-1185">Reference proteome</keyword>
<name>A0ABQ2WMZ6_9ALTE</name>
<dbReference type="Proteomes" id="UP000634667">
    <property type="component" value="Unassembled WGS sequence"/>
</dbReference>
<feature type="chain" id="PRO_5046377307" description="Flagellar L-ring protein" evidence="12">
    <location>
        <begin position="19"/>
        <end position="231"/>
    </location>
</feature>
<evidence type="ECO:0000256" key="7">
    <source>
        <dbReference type="ARBA" id="ARBA00023139"/>
    </source>
</evidence>
<dbReference type="PROSITE" id="PS51257">
    <property type="entry name" value="PROKAR_LIPOPROTEIN"/>
    <property type="match status" value="1"/>
</dbReference>
<dbReference type="HAMAP" id="MF_00415">
    <property type="entry name" value="FlgH"/>
    <property type="match status" value="1"/>
</dbReference>
<keyword evidence="6 11" id="KW-0472">Membrane</keyword>
<evidence type="ECO:0000256" key="5">
    <source>
        <dbReference type="ARBA" id="ARBA00022729"/>
    </source>
</evidence>
<reference evidence="14" key="1">
    <citation type="journal article" date="2019" name="Int. J. Syst. Evol. Microbiol.">
        <title>The Global Catalogue of Microorganisms (GCM) 10K type strain sequencing project: providing services to taxonomists for standard genome sequencing and annotation.</title>
        <authorList>
            <consortium name="The Broad Institute Genomics Platform"/>
            <consortium name="The Broad Institute Genome Sequencing Center for Infectious Disease"/>
            <person name="Wu L."/>
            <person name="Ma J."/>
        </authorList>
    </citation>
    <scope>NUCLEOTIDE SEQUENCE [LARGE SCALE GENOMIC DNA]</scope>
    <source>
        <strain evidence="14">KCTC 23723</strain>
    </source>
</reference>
<keyword evidence="10 11" id="KW-0449">Lipoprotein</keyword>